<keyword evidence="2" id="KW-1185">Reference proteome</keyword>
<evidence type="ECO:0000313" key="2">
    <source>
        <dbReference type="Proteomes" id="UP000579945"/>
    </source>
</evidence>
<name>A0A7W5YCC7_9ACTN</name>
<dbReference type="RefSeq" id="WP_183660915.1">
    <property type="nucleotide sequence ID" value="NZ_BAAAXX010000043.1"/>
</dbReference>
<dbReference type="EMBL" id="JACIBV010000002">
    <property type="protein sequence ID" value="MBB3732978.1"/>
    <property type="molecule type" value="Genomic_DNA"/>
</dbReference>
<reference evidence="1 2" key="1">
    <citation type="submission" date="2020-08" db="EMBL/GenBank/DDBJ databases">
        <title>Sequencing the genomes of 1000 actinobacteria strains.</title>
        <authorList>
            <person name="Klenk H.-P."/>
        </authorList>
    </citation>
    <scope>NUCLEOTIDE SEQUENCE [LARGE SCALE GENOMIC DNA]</scope>
    <source>
        <strain evidence="1 2">DSM 44320</strain>
    </source>
</reference>
<dbReference type="AlphaFoldDB" id="A0A7W5YCC7"/>
<dbReference type="GeneID" id="95394963"/>
<proteinExistence type="predicted"/>
<organism evidence="1 2">
    <name type="scientific">Nonomuraea dietziae</name>
    <dbReference type="NCBI Taxonomy" id="65515"/>
    <lineage>
        <taxon>Bacteria</taxon>
        <taxon>Bacillati</taxon>
        <taxon>Actinomycetota</taxon>
        <taxon>Actinomycetes</taxon>
        <taxon>Streptosporangiales</taxon>
        <taxon>Streptosporangiaceae</taxon>
        <taxon>Nonomuraea</taxon>
    </lineage>
</organism>
<dbReference type="InterPro" id="IPR010296">
    <property type="entry name" value="DUF899_thioredox"/>
</dbReference>
<sequence length="109" mass="12825">MNLPPIVSPEEWQAARDELLLKEKTLTRSLSVFLRDGDRVFRSYFTTARGVDRLRADFNLLDLTPYGRQETWEDSPQGWPQTPAYQWWRLHDEYEIHTAMPMADGQARA</sequence>
<dbReference type="Proteomes" id="UP000579945">
    <property type="component" value="Unassembled WGS sequence"/>
</dbReference>
<accession>A0A7W5YCC7</accession>
<gene>
    <name evidence="1" type="ORF">FHR33_008925</name>
</gene>
<comment type="caution">
    <text evidence="1">The sequence shown here is derived from an EMBL/GenBank/DDBJ whole genome shotgun (WGS) entry which is preliminary data.</text>
</comment>
<dbReference type="Pfam" id="PF05988">
    <property type="entry name" value="DUF899"/>
    <property type="match status" value="1"/>
</dbReference>
<protein>
    <submittedName>
        <fullName evidence="1">Putative dithiol-disulfide oxidoreductase (DUF899 family)</fullName>
    </submittedName>
</protein>
<evidence type="ECO:0000313" key="1">
    <source>
        <dbReference type="EMBL" id="MBB3732978.1"/>
    </source>
</evidence>